<dbReference type="Proteomes" id="UP000593576">
    <property type="component" value="Unassembled WGS sequence"/>
</dbReference>
<evidence type="ECO:0000259" key="2">
    <source>
        <dbReference type="Pfam" id="PF14392"/>
    </source>
</evidence>
<dbReference type="PANTHER" id="PTHR31286:SF153">
    <property type="entry name" value="DUF4283 DOMAIN PROTEIN"/>
    <property type="match status" value="1"/>
</dbReference>
<feature type="chain" id="PRO_5029660703" description="Zinc knuckle CX2CX4HX4C domain-containing protein" evidence="1">
    <location>
        <begin position="21"/>
        <end position="225"/>
    </location>
</feature>
<dbReference type="Pfam" id="PF14392">
    <property type="entry name" value="zf-CCHC_4"/>
    <property type="match status" value="1"/>
</dbReference>
<keyword evidence="1" id="KW-0732">Signal</keyword>
<feature type="signal peptide" evidence="1">
    <location>
        <begin position="1"/>
        <end position="20"/>
    </location>
</feature>
<dbReference type="PANTHER" id="PTHR31286">
    <property type="entry name" value="GLYCINE-RICH CELL WALL STRUCTURAL PROTEIN 1.8-LIKE"/>
    <property type="match status" value="1"/>
</dbReference>
<evidence type="ECO:0000256" key="1">
    <source>
        <dbReference type="SAM" id="SignalP"/>
    </source>
</evidence>
<accession>A0A7J9KSE2</accession>
<sequence length="225" mass="25790">QGFLSSRFLCLDFVLPLVLGVHLFVLHDCCLGVTAEFVMESDFQALSIREKEELGDQSLSLFGREILGADLKKIMNGGPWSFNNCILLVHQLAKSLAKNLGNVLGSFLDYDTEVNRNRLNSYMRIRVRLDIRQPLLRWKKIRKQGKGCLDASFNHERIPTICYLCDLIGYSESNCRKLIDIGEGEVVRAWLETIRAEVRQAQKQRALPWRREGQLFSRANRMATS</sequence>
<gene>
    <name evidence="3" type="ORF">Goshw_011811</name>
</gene>
<protein>
    <recommendedName>
        <fullName evidence="2">Zinc knuckle CX2CX4HX4C domain-containing protein</fullName>
    </recommendedName>
</protein>
<dbReference type="EMBL" id="JABFAF010000002">
    <property type="protein sequence ID" value="MBA0849129.1"/>
    <property type="molecule type" value="Genomic_DNA"/>
</dbReference>
<evidence type="ECO:0000313" key="3">
    <source>
        <dbReference type="EMBL" id="MBA0849129.1"/>
    </source>
</evidence>
<keyword evidence="4" id="KW-1185">Reference proteome</keyword>
<organism evidence="3 4">
    <name type="scientific">Gossypium schwendimanii</name>
    <name type="common">Cotton</name>
    <dbReference type="NCBI Taxonomy" id="34291"/>
    <lineage>
        <taxon>Eukaryota</taxon>
        <taxon>Viridiplantae</taxon>
        <taxon>Streptophyta</taxon>
        <taxon>Embryophyta</taxon>
        <taxon>Tracheophyta</taxon>
        <taxon>Spermatophyta</taxon>
        <taxon>Magnoliopsida</taxon>
        <taxon>eudicotyledons</taxon>
        <taxon>Gunneridae</taxon>
        <taxon>Pentapetalae</taxon>
        <taxon>rosids</taxon>
        <taxon>malvids</taxon>
        <taxon>Malvales</taxon>
        <taxon>Malvaceae</taxon>
        <taxon>Malvoideae</taxon>
        <taxon>Gossypium</taxon>
    </lineage>
</organism>
<dbReference type="AlphaFoldDB" id="A0A7J9KSE2"/>
<reference evidence="3 4" key="1">
    <citation type="journal article" date="2019" name="Genome Biol. Evol.">
        <title>Insights into the evolution of the New World diploid cottons (Gossypium, subgenus Houzingenia) based on genome sequencing.</title>
        <authorList>
            <person name="Grover C.E."/>
            <person name="Arick M.A. 2nd"/>
            <person name="Thrash A."/>
            <person name="Conover J.L."/>
            <person name="Sanders W.S."/>
            <person name="Peterson D.G."/>
            <person name="Frelichowski J.E."/>
            <person name="Scheffler J.A."/>
            <person name="Scheffler B.E."/>
            <person name="Wendel J.F."/>
        </authorList>
    </citation>
    <scope>NUCLEOTIDE SEQUENCE [LARGE SCALE GENOMIC DNA]</scope>
    <source>
        <strain evidence="3">1</strain>
        <tissue evidence="3">Leaf</tissue>
    </source>
</reference>
<evidence type="ECO:0000313" key="4">
    <source>
        <dbReference type="Proteomes" id="UP000593576"/>
    </source>
</evidence>
<comment type="caution">
    <text evidence="3">The sequence shown here is derived from an EMBL/GenBank/DDBJ whole genome shotgun (WGS) entry which is preliminary data.</text>
</comment>
<feature type="non-terminal residue" evidence="3">
    <location>
        <position position="1"/>
    </location>
</feature>
<dbReference type="InterPro" id="IPR040256">
    <property type="entry name" value="At4g02000-like"/>
</dbReference>
<feature type="domain" description="Zinc knuckle CX2CX4HX4C" evidence="2">
    <location>
        <begin position="129"/>
        <end position="177"/>
    </location>
</feature>
<proteinExistence type="predicted"/>
<name>A0A7J9KSE2_GOSSC</name>
<dbReference type="OrthoDB" id="1707487at2759"/>
<dbReference type="InterPro" id="IPR025836">
    <property type="entry name" value="Zn_knuckle_CX2CX4HX4C"/>
</dbReference>